<sequence length="80" mass="9479">MDRLEKELQSYTRAKHQKHDAFMKEFDTWGKEVEATLSKLENINGKLLQQFEANMSDAEAFFAKKEKQFARMFRQGGEFL</sequence>
<keyword evidence="2" id="KW-1185">Reference proteome</keyword>
<dbReference type="PATRIC" id="fig|33934.6.peg.836"/>
<gene>
    <name evidence="1" type="ORF">TAF16_1396</name>
</gene>
<evidence type="ECO:0000313" key="2">
    <source>
        <dbReference type="Proteomes" id="UP000078336"/>
    </source>
</evidence>
<accession>A0A178TFE8</accession>
<dbReference type="OrthoDB" id="2696578at2"/>
<dbReference type="AlphaFoldDB" id="A0A178TFE8"/>
<dbReference type="EMBL" id="LUCQ01000081">
    <property type="protein sequence ID" value="OAO79784.1"/>
    <property type="molecule type" value="Genomic_DNA"/>
</dbReference>
<dbReference type="Proteomes" id="UP000078336">
    <property type="component" value="Unassembled WGS sequence"/>
</dbReference>
<comment type="caution">
    <text evidence="1">The sequence shown here is derived from an EMBL/GenBank/DDBJ whole genome shotgun (WGS) entry which is preliminary data.</text>
</comment>
<dbReference type="RefSeq" id="WP_004891715.1">
    <property type="nucleotide sequence ID" value="NZ_CP021838.1"/>
</dbReference>
<proteinExistence type="predicted"/>
<name>A0A178TFE8_9BACL</name>
<evidence type="ECO:0000313" key="1">
    <source>
        <dbReference type="EMBL" id="OAO79784.1"/>
    </source>
</evidence>
<organism evidence="1 2">
    <name type="scientific">Anoxybacillus flavithermus</name>
    <dbReference type="NCBI Taxonomy" id="33934"/>
    <lineage>
        <taxon>Bacteria</taxon>
        <taxon>Bacillati</taxon>
        <taxon>Bacillota</taxon>
        <taxon>Bacilli</taxon>
        <taxon>Bacillales</taxon>
        <taxon>Anoxybacillaceae</taxon>
        <taxon>Anoxybacillus</taxon>
    </lineage>
</organism>
<reference evidence="1 2" key="1">
    <citation type="submission" date="2016-03" db="EMBL/GenBank/DDBJ databases">
        <title>Spore heat resistance.</title>
        <authorList>
            <person name="Boekhorst J."/>
            <person name="Berendsen E.M."/>
            <person name="Wells-Bennik M.H."/>
            <person name="Kuipers O.P."/>
        </authorList>
    </citation>
    <scope>NUCLEOTIDE SEQUENCE [LARGE SCALE GENOMIC DNA]</scope>
    <source>
        <strain evidence="1 2">AF16</strain>
    </source>
</reference>
<protein>
    <submittedName>
        <fullName evidence="1">Uncharacterized protein</fullName>
    </submittedName>
</protein>